<name>M0LFP0_9EURY</name>
<organism evidence="2 3">
    <name type="scientific">Halobiforma nitratireducens JCM 10879</name>
    <dbReference type="NCBI Taxonomy" id="1227454"/>
    <lineage>
        <taxon>Archaea</taxon>
        <taxon>Methanobacteriati</taxon>
        <taxon>Methanobacteriota</taxon>
        <taxon>Stenosarchaea group</taxon>
        <taxon>Halobacteria</taxon>
        <taxon>Halobacteriales</taxon>
        <taxon>Natrialbaceae</taxon>
        <taxon>Halobiforma</taxon>
    </lineage>
</organism>
<feature type="compositionally biased region" description="Basic and acidic residues" evidence="1">
    <location>
        <begin position="80"/>
        <end position="116"/>
    </location>
</feature>
<dbReference type="Proteomes" id="UP000011607">
    <property type="component" value="Unassembled WGS sequence"/>
</dbReference>
<feature type="compositionally biased region" description="Basic and acidic residues" evidence="1">
    <location>
        <begin position="35"/>
        <end position="46"/>
    </location>
</feature>
<reference evidence="2 3" key="1">
    <citation type="journal article" date="2014" name="PLoS Genet.">
        <title>Phylogenetically driven sequencing of extremely halophilic archaea reveals strategies for static and dynamic osmo-response.</title>
        <authorList>
            <person name="Becker E.A."/>
            <person name="Seitzer P.M."/>
            <person name="Tritt A."/>
            <person name="Larsen D."/>
            <person name="Krusor M."/>
            <person name="Yao A.I."/>
            <person name="Wu D."/>
            <person name="Madern D."/>
            <person name="Eisen J.A."/>
            <person name="Darling A.E."/>
            <person name="Facciotti M.T."/>
        </authorList>
    </citation>
    <scope>NUCLEOTIDE SEQUENCE [LARGE SCALE GENOMIC DNA]</scope>
    <source>
        <strain evidence="2 3">JCM 10879</strain>
    </source>
</reference>
<evidence type="ECO:0000313" key="3">
    <source>
        <dbReference type="Proteomes" id="UP000011607"/>
    </source>
</evidence>
<evidence type="ECO:0000256" key="1">
    <source>
        <dbReference type="SAM" id="MobiDB-lite"/>
    </source>
</evidence>
<dbReference type="EMBL" id="AOMA01000146">
    <property type="protein sequence ID" value="EMA32366.1"/>
    <property type="molecule type" value="Genomic_DNA"/>
</dbReference>
<feature type="compositionally biased region" description="Acidic residues" evidence="1">
    <location>
        <begin position="48"/>
        <end position="57"/>
    </location>
</feature>
<evidence type="ECO:0000313" key="2">
    <source>
        <dbReference type="EMBL" id="EMA32366.1"/>
    </source>
</evidence>
<protein>
    <submittedName>
        <fullName evidence="2">Uncharacterized protein</fullName>
    </submittedName>
</protein>
<accession>M0LFP0</accession>
<gene>
    <name evidence="2" type="ORF">C446_14679</name>
</gene>
<dbReference type="STRING" id="1227454.C446_14679"/>
<dbReference type="AlphaFoldDB" id="M0LFP0"/>
<sequence>MIIYSTIAGIGPRVHLGAATEGVTHSVEPGPDGEGGDRGRESRGCDDGNPDGEGGDDEAAHREVKGSAMLEDDIEIGSDPAEKSANRQRDSEFRDRRGDGRDGSERDENVCGRHHP</sequence>
<keyword evidence="3" id="KW-1185">Reference proteome</keyword>
<proteinExistence type="predicted"/>
<feature type="region of interest" description="Disordered" evidence="1">
    <location>
        <begin position="20"/>
        <end position="116"/>
    </location>
</feature>
<comment type="caution">
    <text evidence="2">The sequence shown here is derived from an EMBL/GenBank/DDBJ whole genome shotgun (WGS) entry which is preliminary data.</text>
</comment>